<evidence type="ECO:0000313" key="1">
    <source>
        <dbReference type="EMBL" id="JAD50495.1"/>
    </source>
</evidence>
<accession>A0A0A9ANI4</accession>
<organism evidence="1">
    <name type="scientific">Arundo donax</name>
    <name type="common">Giant reed</name>
    <name type="synonym">Donax arundinaceus</name>
    <dbReference type="NCBI Taxonomy" id="35708"/>
    <lineage>
        <taxon>Eukaryota</taxon>
        <taxon>Viridiplantae</taxon>
        <taxon>Streptophyta</taxon>
        <taxon>Embryophyta</taxon>
        <taxon>Tracheophyta</taxon>
        <taxon>Spermatophyta</taxon>
        <taxon>Magnoliopsida</taxon>
        <taxon>Liliopsida</taxon>
        <taxon>Poales</taxon>
        <taxon>Poaceae</taxon>
        <taxon>PACMAD clade</taxon>
        <taxon>Arundinoideae</taxon>
        <taxon>Arundineae</taxon>
        <taxon>Arundo</taxon>
    </lineage>
</organism>
<dbReference type="AlphaFoldDB" id="A0A0A9ANI4"/>
<proteinExistence type="predicted"/>
<reference evidence="1" key="1">
    <citation type="submission" date="2014-09" db="EMBL/GenBank/DDBJ databases">
        <authorList>
            <person name="Magalhaes I.L.F."/>
            <person name="Oliveira U."/>
            <person name="Santos F.R."/>
            <person name="Vidigal T.H.D.A."/>
            <person name="Brescovit A.D."/>
            <person name="Santos A.J."/>
        </authorList>
    </citation>
    <scope>NUCLEOTIDE SEQUENCE</scope>
    <source>
        <tissue evidence="1">Shoot tissue taken approximately 20 cm above the soil surface</tissue>
    </source>
</reference>
<name>A0A0A9ANI4_ARUDO</name>
<protein>
    <submittedName>
        <fullName evidence="1">Uncharacterized protein</fullName>
    </submittedName>
</protein>
<dbReference type="EMBL" id="GBRH01247400">
    <property type="protein sequence ID" value="JAD50495.1"/>
    <property type="molecule type" value="Transcribed_RNA"/>
</dbReference>
<sequence length="50" mass="6036">MKSNIWSSSTNFFAHWEQLQGPGKGIKNRRPLRLYFNTQVRKQIAFFRYS</sequence>
<reference evidence="1" key="2">
    <citation type="journal article" date="2015" name="Data Brief">
        <title>Shoot transcriptome of the giant reed, Arundo donax.</title>
        <authorList>
            <person name="Barrero R.A."/>
            <person name="Guerrero F.D."/>
            <person name="Moolhuijzen P."/>
            <person name="Goolsby J.A."/>
            <person name="Tidwell J."/>
            <person name="Bellgard S.E."/>
            <person name="Bellgard M.I."/>
        </authorList>
    </citation>
    <scope>NUCLEOTIDE SEQUENCE</scope>
    <source>
        <tissue evidence="1">Shoot tissue taken approximately 20 cm above the soil surface</tissue>
    </source>
</reference>